<dbReference type="GO" id="GO:0102193">
    <property type="term" value="F:protein-ribulosamine 3-kinase activity"/>
    <property type="evidence" value="ECO:0007669"/>
    <property type="project" value="UniProtKB-EC"/>
</dbReference>
<dbReference type="Gene3D" id="3.90.1200.10">
    <property type="match status" value="1"/>
</dbReference>
<comment type="caution">
    <text evidence="3">The sequence shown here is derived from an EMBL/GenBank/DDBJ whole genome shotgun (WGS) entry which is preliminary data.</text>
</comment>
<dbReference type="GO" id="GO:0016301">
    <property type="term" value="F:kinase activity"/>
    <property type="evidence" value="ECO:0007669"/>
    <property type="project" value="UniProtKB-KW"/>
</dbReference>
<gene>
    <name evidence="3" type="ORF">A0H81_01186</name>
</gene>
<accession>A0A1C7MPH1</accession>
<dbReference type="SUPFAM" id="SSF56112">
    <property type="entry name" value="Protein kinase-like (PK-like)"/>
    <property type="match status" value="1"/>
</dbReference>
<evidence type="ECO:0000313" key="4">
    <source>
        <dbReference type="Proteomes" id="UP000092993"/>
    </source>
</evidence>
<dbReference type="Proteomes" id="UP000092993">
    <property type="component" value="Unassembled WGS sequence"/>
</dbReference>
<evidence type="ECO:0000313" key="3">
    <source>
        <dbReference type="EMBL" id="OBZ78748.1"/>
    </source>
</evidence>
<reference evidence="3 4" key="1">
    <citation type="submission" date="2016-03" db="EMBL/GenBank/DDBJ databases">
        <title>Whole genome sequencing of Grifola frondosa 9006-11.</title>
        <authorList>
            <person name="Min B."/>
            <person name="Park H."/>
            <person name="Kim J.-G."/>
            <person name="Cho H."/>
            <person name="Oh Y.-L."/>
            <person name="Kong W.-S."/>
            <person name="Choi I.-G."/>
        </authorList>
    </citation>
    <scope>NUCLEOTIDE SEQUENCE [LARGE SCALE GENOMIC DNA]</scope>
    <source>
        <strain evidence="3 4">9006-11</strain>
    </source>
</reference>
<name>A0A1C7MPH1_GRIFR</name>
<organism evidence="3 4">
    <name type="scientific">Grifola frondosa</name>
    <name type="common">Maitake</name>
    <name type="synonym">Polyporus frondosus</name>
    <dbReference type="NCBI Taxonomy" id="5627"/>
    <lineage>
        <taxon>Eukaryota</taxon>
        <taxon>Fungi</taxon>
        <taxon>Dikarya</taxon>
        <taxon>Basidiomycota</taxon>
        <taxon>Agaricomycotina</taxon>
        <taxon>Agaricomycetes</taxon>
        <taxon>Polyporales</taxon>
        <taxon>Grifolaceae</taxon>
        <taxon>Grifola</taxon>
    </lineage>
</organism>
<sequence>MWVIDKDSAESDSDIGKPFFLSEYKDMGPLTDAAAKILGKRLATEMHAYKSTQGFGFHVPTYCGRTRLDNGWFETWEKCYDALIAGLLTELGKSGGYKNLCKQGEEVRKRVIPALLSPLAIQPVLLHGDLWSGNTGTDQSNGAPVIYDPSSYFGHNEADLAIGRIFGGIPRSFFTTYHENFPKSEPEDQYELRGDLYELFHYLNHTVLFGGSYASSAQHKMDTLLRHFPGEPEINL</sequence>
<keyword evidence="3" id="KW-0808">Transferase</keyword>
<dbReference type="EC" id="2.7.1.172" evidence="1"/>
<dbReference type="Pfam" id="PF03881">
    <property type="entry name" value="Fructosamin_kin"/>
    <property type="match status" value="1"/>
</dbReference>
<proteinExistence type="predicted"/>
<dbReference type="PIRSF" id="PIRSF006221">
    <property type="entry name" value="Ketosamine-3-kinase"/>
    <property type="match status" value="1"/>
</dbReference>
<dbReference type="PANTHER" id="PTHR12149:SF8">
    <property type="entry name" value="PROTEIN-RIBULOSAMINE 3-KINASE"/>
    <property type="match status" value="1"/>
</dbReference>
<dbReference type="InterPro" id="IPR011009">
    <property type="entry name" value="Kinase-like_dom_sf"/>
</dbReference>
<dbReference type="PANTHER" id="PTHR12149">
    <property type="entry name" value="FRUCTOSAMINE 3 KINASE-RELATED PROTEIN"/>
    <property type="match status" value="1"/>
</dbReference>
<keyword evidence="3" id="KW-0418">Kinase</keyword>
<protein>
    <recommendedName>
        <fullName evidence="1">protein-ribulosamine 3-kinase</fullName>
        <ecNumber evidence="1">2.7.1.172</ecNumber>
    </recommendedName>
</protein>
<keyword evidence="4" id="KW-1185">Reference proteome</keyword>
<dbReference type="OMA" id="TPLNNTW"/>
<evidence type="ECO:0000256" key="1">
    <source>
        <dbReference type="ARBA" id="ARBA00011961"/>
    </source>
</evidence>
<dbReference type="OrthoDB" id="5772781at2759"/>
<dbReference type="EMBL" id="LUGG01000001">
    <property type="protein sequence ID" value="OBZ78748.1"/>
    <property type="molecule type" value="Genomic_DNA"/>
</dbReference>
<evidence type="ECO:0000256" key="2">
    <source>
        <dbReference type="ARBA" id="ARBA00048655"/>
    </source>
</evidence>
<comment type="catalytic activity">
    <reaction evidence="2">
        <text>N(6)-D-ribulosyl-L-lysyl-[protein] + ATP = N(6)-(3-O-phospho-D-ribulosyl)-L-lysyl-[protein] + ADP + H(+)</text>
        <dbReference type="Rhea" id="RHEA:48432"/>
        <dbReference type="Rhea" id="RHEA-COMP:12103"/>
        <dbReference type="Rhea" id="RHEA-COMP:12104"/>
        <dbReference type="ChEBI" id="CHEBI:15378"/>
        <dbReference type="ChEBI" id="CHEBI:30616"/>
        <dbReference type="ChEBI" id="CHEBI:90418"/>
        <dbReference type="ChEBI" id="CHEBI:90420"/>
        <dbReference type="ChEBI" id="CHEBI:456216"/>
        <dbReference type="EC" id="2.7.1.172"/>
    </reaction>
    <physiologicalReaction direction="left-to-right" evidence="2">
        <dbReference type="Rhea" id="RHEA:48433"/>
    </physiologicalReaction>
</comment>
<dbReference type="AlphaFoldDB" id="A0A1C7MPH1"/>
<dbReference type="STRING" id="5627.A0A1C7MPH1"/>
<dbReference type="InterPro" id="IPR016477">
    <property type="entry name" value="Fructo-/Ketosamine-3-kinase"/>
</dbReference>